<dbReference type="Proteomes" id="UP001358324">
    <property type="component" value="Unassembled WGS sequence"/>
</dbReference>
<sequence>MHPTVDGYSPNALLRQPASAAPTQPVAAQPVASEGTPQATADAYAAWQEAQQAVDTAPPYHYTAAAGQAAMYREAFEAAVMAEIGAAPPFVGPVPAGTSQLDIAARPLLERYEGNPAAIEIVNRATEELALLQPLSQRPDVQALLSDAASQSNAEAVMRTLSEGLGELSEEDRLYLTTSPELATLIREQVEPWVAEPYDGMEGEDLQGSGAVWASNESSSRLQTLTDGLPPDLAYAVVQGNLDTIVNIAQLRPQYLGNPVAGQGGDSFANIADAVGALGDTPEGNALRTDIATMFTANGVDRGQGVPLATVLGLSVQNGASPGLALEIISQLSTGGAGEVETAELATEHLVQAGEAIAESITGDLENYQSMLEELGALLASHEGLPPEATNAAVENWLEGQDSEWQAQFEQLEGSIIDKATQLRELMAGVSGLPEELASQATGPLQDLFNDESVLNAVNLAASRDRSFLTGPEADAMMALADPARAGAAGAETLRQIGNHAIQQEVSLIFGDLEHGSPASVATARSQLEALGHRVSGLYGSDAEAYRAAINSLDEFASLPANASAAAVEDAATRLNNTLGGIEGFGADTVAGGLLRSLGVAAGVLALNKYASLAIDEGGVHNQIATLGAAAGLGSAAIALLERPGAVDMAGLGALDDARGRLGPLGAANWGRALGVFSAVGDFAYMANALSRDEPLEAGLHGLAGAGTVVLAGASGPAGWLIGGTMIVASMVGQANWASFKEAEQAHGASVSFLVAAGLEPDVAEILANTGQSEGFEAVNAVPLVFDLATTSGVPGTAQRLTPEEAIAALNELSGDPEALADLQLHVTELRLANQHTLLPGYN</sequence>
<comment type="caution">
    <text evidence="2">The sequence shown here is derived from an EMBL/GenBank/DDBJ whole genome shotgun (WGS) entry which is preliminary data.</text>
</comment>
<gene>
    <name evidence="2" type="ORF">V3391_03860</name>
</gene>
<evidence type="ECO:0000313" key="2">
    <source>
        <dbReference type="EMBL" id="MEF3081345.1"/>
    </source>
</evidence>
<dbReference type="EMBL" id="JAZHBM010000001">
    <property type="protein sequence ID" value="MEF3081345.1"/>
    <property type="molecule type" value="Genomic_DNA"/>
</dbReference>
<evidence type="ECO:0008006" key="4">
    <source>
        <dbReference type="Google" id="ProtNLM"/>
    </source>
</evidence>
<dbReference type="RefSeq" id="WP_332077079.1">
    <property type="nucleotide sequence ID" value="NZ_JAZHBM010000001.1"/>
</dbReference>
<accession>A0ABU7WBL1</accession>
<feature type="compositionally biased region" description="Low complexity" evidence="1">
    <location>
        <begin position="17"/>
        <end position="33"/>
    </location>
</feature>
<protein>
    <recommendedName>
        <fullName evidence="4">Large polyvalent protein associated domain-containing protein</fullName>
    </recommendedName>
</protein>
<keyword evidence="3" id="KW-1185">Reference proteome</keyword>
<evidence type="ECO:0000256" key="1">
    <source>
        <dbReference type="SAM" id="MobiDB-lite"/>
    </source>
</evidence>
<organism evidence="2 3">
    <name type="scientific">Luteimonas flava</name>
    <dbReference type="NCBI Taxonomy" id="3115822"/>
    <lineage>
        <taxon>Bacteria</taxon>
        <taxon>Pseudomonadati</taxon>
        <taxon>Pseudomonadota</taxon>
        <taxon>Gammaproteobacteria</taxon>
        <taxon>Lysobacterales</taxon>
        <taxon>Lysobacteraceae</taxon>
        <taxon>Luteimonas</taxon>
    </lineage>
</organism>
<name>A0ABU7WBL1_9GAMM</name>
<evidence type="ECO:0000313" key="3">
    <source>
        <dbReference type="Proteomes" id="UP001358324"/>
    </source>
</evidence>
<proteinExistence type="predicted"/>
<reference evidence="2 3" key="1">
    <citation type="submission" date="2024-01" db="EMBL/GenBank/DDBJ databases">
        <title>Novel species of the genus Luteimonas isolated from rivers.</title>
        <authorList>
            <person name="Lu H."/>
        </authorList>
    </citation>
    <scope>NUCLEOTIDE SEQUENCE [LARGE SCALE GENOMIC DNA]</scope>
    <source>
        <strain evidence="2 3">SMYT11W</strain>
    </source>
</reference>
<feature type="region of interest" description="Disordered" evidence="1">
    <location>
        <begin position="17"/>
        <end position="39"/>
    </location>
</feature>